<dbReference type="Pfam" id="PF26639">
    <property type="entry name" value="Het-6_barrel"/>
    <property type="match status" value="1"/>
</dbReference>
<evidence type="ECO:0000256" key="1">
    <source>
        <dbReference type="SAM" id="MobiDB-lite"/>
    </source>
</evidence>
<name>U1G9B0_ENDPU</name>
<dbReference type="GeneID" id="19242971"/>
<gene>
    <name evidence="2" type="ORF">EPUS_08120</name>
</gene>
<dbReference type="AlphaFoldDB" id="U1G9B0"/>
<organism evidence="2 3">
    <name type="scientific">Endocarpon pusillum (strain Z07020 / HMAS-L-300199)</name>
    <name type="common">Lichen-forming fungus</name>
    <dbReference type="NCBI Taxonomy" id="1263415"/>
    <lineage>
        <taxon>Eukaryota</taxon>
        <taxon>Fungi</taxon>
        <taxon>Dikarya</taxon>
        <taxon>Ascomycota</taxon>
        <taxon>Pezizomycotina</taxon>
        <taxon>Eurotiomycetes</taxon>
        <taxon>Chaetothyriomycetidae</taxon>
        <taxon>Verrucariales</taxon>
        <taxon>Verrucariaceae</taxon>
        <taxon>Endocarpon</taxon>
    </lineage>
</organism>
<protein>
    <submittedName>
        <fullName evidence="2">Uncharacterized protein</fullName>
    </submittedName>
</protein>
<dbReference type="Proteomes" id="UP000019373">
    <property type="component" value="Unassembled WGS sequence"/>
</dbReference>
<accession>U1G9B0</accession>
<dbReference type="HOGENOM" id="CLU_723678_0_0_1"/>
<evidence type="ECO:0000313" key="2">
    <source>
        <dbReference type="EMBL" id="ERF74072.1"/>
    </source>
</evidence>
<sequence>MSVAAIHFGSIVSVGDVDDGMTFQDIETFAREDKNGKSGSDSETFNQWLNMVLDSPTWDDIAKQYGAENVLDAFCRTLIGNRNNRMMKPPEDVADEMHDESDELRLTVTTPRSETIENQNKIPWAMQNLGIQDLGIQDDTGPGNTEPGANESDMTTSTSSEDNAFSPPEMLSMTLDGFRSCIQVSWGKRFAILDSGHMGIVPQHALVGDMVAIVLGCTMPLVLRLTNVMSAKFLGESYTHGVMAGDLMGGHVVETWILEYETGTTGTERYAESKDKITGRRDNFQAQWRIPHPLGSLPPSSDILRDAQAMGDSDDSRFTLVAEVSVGVHCYGSAVNRIHRRTLNDALLRFITISGVRFCRIAARINSMRGWFAGMQLSTSFD</sequence>
<keyword evidence="3" id="KW-1185">Reference proteome</keyword>
<dbReference type="EMBL" id="KE720898">
    <property type="protein sequence ID" value="ERF74072.1"/>
    <property type="molecule type" value="Genomic_DNA"/>
</dbReference>
<dbReference type="RefSeq" id="XP_007800272.1">
    <property type="nucleotide sequence ID" value="XM_007802081.1"/>
</dbReference>
<dbReference type="OrthoDB" id="2157530at2759"/>
<feature type="region of interest" description="Disordered" evidence="1">
    <location>
        <begin position="134"/>
        <end position="169"/>
    </location>
</feature>
<evidence type="ECO:0000313" key="3">
    <source>
        <dbReference type="Proteomes" id="UP000019373"/>
    </source>
</evidence>
<reference evidence="3" key="1">
    <citation type="journal article" date="2014" name="BMC Genomics">
        <title>Genome characteristics reveal the impact of lichenization on lichen-forming fungus Endocarpon pusillum Hedwig (Verrucariales, Ascomycota).</title>
        <authorList>
            <person name="Wang Y.-Y."/>
            <person name="Liu B."/>
            <person name="Zhang X.-Y."/>
            <person name="Zhou Q.-M."/>
            <person name="Zhang T."/>
            <person name="Li H."/>
            <person name="Yu Y.-F."/>
            <person name="Zhang X.-L."/>
            <person name="Hao X.-Y."/>
            <person name="Wang M."/>
            <person name="Wang L."/>
            <person name="Wei J.-C."/>
        </authorList>
    </citation>
    <scope>NUCLEOTIDE SEQUENCE [LARGE SCALE GENOMIC DNA]</scope>
    <source>
        <strain evidence="3">Z07020 / HMAS-L-300199</strain>
    </source>
</reference>
<proteinExistence type="predicted"/>